<dbReference type="AlphaFoldDB" id="A0A943SR73"/>
<organism evidence="1 2">
    <name type="scientific">Peptoniphilus harei</name>
    <dbReference type="NCBI Taxonomy" id="54005"/>
    <lineage>
        <taxon>Bacteria</taxon>
        <taxon>Bacillati</taxon>
        <taxon>Bacillota</taxon>
        <taxon>Tissierellia</taxon>
        <taxon>Tissierellales</taxon>
        <taxon>Peptoniphilaceae</taxon>
        <taxon>Peptoniphilus</taxon>
    </lineage>
</organism>
<sequence>MENLNLVVGAVKGRHEMPCNDYIFDSEVNPLDLKGIYNKVEEKLNGAKSVILYVTGLTVITTTVIKYCFNNKIELVLMHFDRDSNSYYPQILF</sequence>
<dbReference type="EMBL" id="JAGZZP010000016">
    <property type="protein sequence ID" value="MBS6535641.1"/>
    <property type="molecule type" value="Genomic_DNA"/>
</dbReference>
<name>A0A943SR73_9FIRM</name>
<reference evidence="1" key="1">
    <citation type="submission" date="2021-02" db="EMBL/GenBank/DDBJ databases">
        <title>Infant gut strain persistence is associated with maternal origin, phylogeny, and functional potential including surface adhesion and iron acquisition.</title>
        <authorList>
            <person name="Lou Y.C."/>
        </authorList>
    </citation>
    <scope>NUCLEOTIDE SEQUENCE</scope>
    <source>
        <strain evidence="1">L3_060_052G1_dasL3_060_052G1_concoct_1</strain>
    </source>
</reference>
<evidence type="ECO:0000313" key="2">
    <source>
        <dbReference type="Proteomes" id="UP000748991"/>
    </source>
</evidence>
<gene>
    <name evidence="1" type="ORF">KH327_07400</name>
</gene>
<dbReference type="RefSeq" id="WP_278638312.1">
    <property type="nucleotide sequence ID" value="NZ_JAGZZP010000016.1"/>
</dbReference>
<accession>A0A943SR73</accession>
<comment type="caution">
    <text evidence="1">The sequence shown here is derived from an EMBL/GenBank/DDBJ whole genome shotgun (WGS) entry which is preliminary data.</text>
</comment>
<evidence type="ECO:0000313" key="1">
    <source>
        <dbReference type="EMBL" id="MBS6535641.1"/>
    </source>
</evidence>
<protein>
    <submittedName>
        <fullName evidence="1">Uncharacterized protein</fullName>
    </submittedName>
</protein>
<dbReference type="Proteomes" id="UP000748991">
    <property type="component" value="Unassembled WGS sequence"/>
</dbReference>
<proteinExistence type="predicted"/>